<accession>A0A3A8B6D8</accession>
<dbReference type="Proteomes" id="UP000281128">
    <property type="component" value="Unassembled WGS sequence"/>
</dbReference>
<gene>
    <name evidence="1" type="ORF">D6850_03115</name>
</gene>
<name>A0A3A8B6D8_9RHOB</name>
<keyword evidence="2" id="KW-1185">Reference proteome</keyword>
<dbReference type="AlphaFoldDB" id="A0A3A8B6D8"/>
<comment type="caution">
    <text evidence="1">The sequence shown here is derived from an EMBL/GenBank/DDBJ whole genome shotgun (WGS) entry which is preliminary data.</text>
</comment>
<evidence type="ECO:0000313" key="1">
    <source>
        <dbReference type="EMBL" id="RKF16555.1"/>
    </source>
</evidence>
<organism evidence="1 2">
    <name type="scientific">Roseovarius spongiae</name>
    <dbReference type="NCBI Taxonomy" id="2320272"/>
    <lineage>
        <taxon>Bacteria</taxon>
        <taxon>Pseudomonadati</taxon>
        <taxon>Pseudomonadota</taxon>
        <taxon>Alphaproteobacteria</taxon>
        <taxon>Rhodobacterales</taxon>
        <taxon>Roseobacteraceae</taxon>
        <taxon>Roseovarius</taxon>
    </lineage>
</organism>
<evidence type="ECO:0000313" key="2">
    <source>
        <dbReference type="Proteomes" id="UP000281128"/>
    </source>
</evidence>
<proteinExistence type="predicted"/>
<protein>
    <submittedName>
        <fullName evidence="1">Uncharacterized protein</fullName>
    </submittedName>
</protein>
<reference evidence="1 2" key="1">
    <citation type="submission" date="2018-09" db="EMBL/GenBank/DDBJ databases">
        <title>Roseovarius spongiae sp. nov., isolated from a marine sponge.</title>
        <authorList>
            <person name="Zhuang L."/>
            <person name="Luo L."/>
        </authorList>
    </citation>
    <scope>NUCLEOTIDE SEQUENCE [LARGE SCALE GENOMIC DNA]</scope>
    <source>
        <strain evidence="1 2">HN-E21</strain>
    </source>
</reference>
<sequence>MGQDMTAIPLITSLPPVFSRQNPDGAEIGPDWLETCVTSWLRAGFRPITVNSAREDMPEFALLPEFDQVKTQRDGFDAFGKRYVPLWDMLARATEGVDGPVGIVNSDIALELDQDAKDRIATLRPGACIVCNRIDVADTTMTGGAVYGSGFDFFVFHASDLRAMPENGMYFGLPWWDHFLPVSILGRGAQRLSGEGIDAYHLSHGGRWKRRLWRSLGHRFIEDIRAQGDAIDAAYLSALGQIVGRRAARRARFLPGGLRKDDFYALSDLNIDYVDRALP</sequence>
<dbReference type="EMBL" id="RAPE01000001">
    <property type="protein sequence ID" value="RKF16555.1"/>
    <property type="molecule type" value="Genomic_DNA"/>
</dbReference>